<organism evidence="2">
    <name type="scientific">Siphoviridae sp. ctt0c4</name>
    <dbReference type="NCBI Taxonomy" id="2825702"/>
    <lineage>
        <taxon>Viruses</taxon>
        <taxon>Duplodnaviria</taxon>
        <taxon>Heunggongvirae</taxon>
        <taxon>Uroviricota</taxon>
        <taxon>Caudoviricetes</taxon>
    </lineage>
</organism>
<protein>
    <submittedName>
        <fullName evidence="2">Uncharacterized protein</fullName>
    </submittedName>
</protein>
<sequence>MNRTIYHSSNKEKLLIYNLNFYSFIINQILLFN</sequence>
<proteinExistence type="predicted"/>
<keyword evidence="1" id="KW-0472">Membrane</keyword>
<dbReference type="EMBL" id="BK016188">
    <property type="protein sequence ID" value="DAG01200.1"/>
    <property type="molecule type" value="Genomic_DNA"/>
</dbReference>
<reference evidence="2" key="1">
    <citation type="journal article" date="2021" name="Proc. Natl. Acad. Sci. U.S.A.">
        <title>A Catalog of Tens of Thousands of Viruses from Human Metagenomes Reveals Hidden Associations with Chronic Diseases.</title>
        <authorList>
            <person name="Tisza M.J."/>
            <person name="Buck C.B."/>
        </authorList>
    </citation>
    <scope>NUCLEOTIDE SEQUENCE</scope>
    <source>
        <strain evidence="2">Ctt0c4</strain>
    </source>
</reference>
<keyword evidence="1" id="KW-0812">Transmembrane</keyword>
<keyword evidence="1" id="KW-1133">Transmembrane helix</keyword>
<evidence type="ECO:0000313" key="2">
    <source>
        <dbReference type="EMBL" id="DAG01200.1"/>
    </source>
</evidence>
<feature type="transmembrane region" description="Helical" evidence="1">
    <location>
        <begin position="14"/>
        <end position="32"/>
    </location>
</feature>
<evidence type="ECO:0000256" key="1">
    <source>
        <dbReference type="SAM" id="Phobius"/>
    </source>
</evidence>
<name>A0A8S5V361_9CAUD</name>
<accession>A0A8S5V361</accession>